<evidence type="ECO:0000313" key="3">
    <source>
        <dbReference type="Proteomes" id="UP001597090"/>
    </source>
</evidence>
<name>A0ABW2YR95_9GAMM</name>
<gene>
    <name evidence="2" type="ORF">ACFQZQ_10795</name>
</gene>
<dbReference type="RefSeq" id="WP_386812797.1">
    <property type="nucleotide sequence ID" value="NZ_JBHTIH010000004.1"/>
</dbReference>
<keyword evidence="1" id="KW-0472">Membrane</keyword>
<dbReference type="EMBL" id="JBHTIH010000004">
    <property type="protein sequence ID" value="MFD0739768.1"/>
    <property type="molecule type" value="Genomic_DNA"/>
</dbReference>
<feature type="transmembrane region" description="Helical" evidence="1">
    <location>
        <begin position="78"/>
        <end position="97"/>
    </location>
</feature>
<reference evidence="3" key="1">
    <citation type="journal article" date="2019" name="Int. J. Syst. Evol. Microbiol.">
        <title>The Global Catalogue of Microorganisms (GCM) 10K type strain sequencing project: providing services to taxonomists for standard genome sequencing and annotation.</title>
        <authorList>
            <consortium name="The Broad Institute Genomics Platform"/>
            <consortium name="The Broad Institute Genome Sequencing Center for Infectious Disease"/>
            <person name="Wu L."/>
            <person name="Ma J."/>
        </authorList>
    </citation>
    <scope>NUCLEOTIDE SEQUENCE [LARGE SCALE GENOMIC DNA]</scope>
    <source>
        <strain evidence="3">CCUG 55491</strain>
    </source>
</reference>
<evidence type="ECO:0000313" key="2">
    <source>
        <dbReference type="EMBL" id="MFD0739768.1"/>
    </source>
</evidence>
<protein>
    <submittedName>
        <fullName evidence="2">Uncharacterized protein</fullName>
    </submittedName>
</protein>
<dbReference type="Proteomes" id="UP001597090">
    <property type="component" value="Unassembled WGS sequence"/>
</dbReference>
<organism evidence="2 3">
    <name type="scientific">Lysobacter koreensis</name>
    <dbReference type="NCBI Taxonomy" id="266122"/>
    <lineage>
        <taxon>Bacteria</taxon>
        <taxon>Pseudomonadati</taxon>
        <taxon>Pseudomonadota</taxon>
        <taxon>Gammaproteobacteria</taxon>
        <taxon>Lysobacterales</taxon>
        <taxon>Lysobacteraceae</taxon>
        <taxon>Lysobacter</taxon>
    </lineage>
</organism>
<keyword evidence="3" id="KW-1185">Reference proteome</keyword>
<proteinExistence type="predicted"/>
<keyword evidence="1" id="KW-1133">Transmembrane helix</keyword>
<feature type="transmembrane region" description="Helical" evidence="1">
    <location>
        <begin position="6"/>
        <end position="24"/>
    </location>
</feature>
<keyword evidence="1" id="KW-0812">Transmembrane</keyword>
<evidence type="ECO:0000256" key="1">
    <source>
        <dbReference type="SAM" id="Phobius"/>
    </source>
</evidence>
<comment type="caution">
    <text evidence="2">The sequence shown here is derived from an EMBL/GenBank/DDBJ whole genome shotgun (WGS) entry which is preliminary data.</text>
</comment>
<accession>A0ABW2YR95</accession>
<feature type="transmembrane region" description="Helical" evidence="1">
    <location>
        <begin position="36"/>
        <end position="58"/>
    </location>
</feature>
<sequence length="101" mass="10745">MERVVSLVATISAILLPIAVGYALRPTAEHSKHAMLWLLLTASALVVSGLLSAIAIRLGYSAFQDLPAPRPLHRKLELGVLALPPILFVAIIAWQVLSAGT</sequence>